<reference evidence="2" key="1">
    <citation type="submission" date="2018-02" db="EMBL/GenBank/DDBJ databases">
        <title>Rhizophora mucronata_Transcriptome.</title>
        <authorList>
            <person name="Meera S.P."/>
            <person name="Sreeshan A."/>
            <person name="Augustine A."/>
        </authorList>
    </citation>
    <scope>NUCLEOTIDE SEQUENCE</scope>
    <source>
        <tissue evidence="2">Leaf</tissue>
    </source>
</reference>
<proteinExistence type="predicted"/>
<dbReference type="AlphaFoldDB" id="A0A2P2PEC7"/>
<protein>
    <submittedName>
        <fullName evidence="2">Uncharacterized protein</fullName>
    </submittedName>
</protein>
<feature type="region of interest" description="Disordered" evidence="1">
    <location>
        <begin position="15"/>
        <end position="39"/>
    </location>
</feature>
<organism evidence="2">
    <name type="scientific">Rhizophora mucronata</name>
    <name type="common">Asiatic mangrove</name>
    <dbReference type="NCBI Taxonomy" id="61149"/>
    <lineage>
        <taxon>Eukaryota</taxon>
        <taxon>Viridiplantae</taxon>
        <taxon>Streptophyta</taxon>
        <taxon>Embryophyta</taxon>
        <taxon>Tracheophyta</taxon>
        <taxon>Spermatophyta</taxon>
        <taxon>Magnoliopsida</taxon>
        <taxon>eudicotyledons</taxon>
        <taxon>Gunneridae</taxon>
        <taxon>Pentapetalae</taxon>
        <taxon>rosids</taxon>
        <taxon>fabids</taxon>
        <taxon>Malpighiales</taxon>
        <taxon>Rhizophoraceae</taxon>
        <taxon>Rhizophora</taxon>
    </lineage>
</organism>
<sequence>MKICCKTHWCLINLNPHSLSPTKEGSRYPRNSNMQNKVT</sequence>
<evidence type="ECO:0000256" key="1">
    <source>
        <dbReference type="SAM" id="MobiDB-lite"/>
    </source>
</evidence>
<dbReference type="EMBL" id="GGEC01072592">
    <property type="protein sequence ID" value="MBX53076.1"/>
    <property type="molecule type" value="Transcribed_RNA"/>
</dbReference>
<name>A0A2P2PEC7_RHIMU</name>
<accession>A0A2P2PEC7</accession>
<evidence type="ECO:0000313" key="2">
    <source>
        <dbReference type="EMBL" id="MBX53076.1"/>
    </source>
</evidence>